<keyword evidence="1" id="KW-0472">Membrane</keyword>
<evidence type="ECO:0000256" key="1">
    <source>
        <dbReference type="SAM" id="Phobius"/>
    </source>
</evidence>
<proteinExistence type="predicted"/>
<name>A0A857DJA0_9FIRM</name>
<keyword evidence="1" id="KW-0812">Transmembrane</keyword>
<dbReference type="EMBL" id="CP046996">
    <property type="protein sequence ID" value="QHA00572.1"/>
    <property type="molecule type" value="Genomic_DNA"/>
</dbReference>
<sequence>MKLNVTRQSQIAIVGILLLAVVLMAGKLFIPVNIIKFHTPNHLFSQDTIFYFRDYLEKIGAIVTLDEKAQEITVQTGLDSYYLDIKTDSTTQGIPIYVNNTYIGKTPVKKRLSAGKYVVVAKNPGHVSSIRYLTLRPETASIKQIILPVDQKNYEGFLDEIILLGYKPIRVMDYYNHVPITKKTIVLRHDVDVSAEDALAMAKIEHLRGVKSTYYFRWGTADPEVLKEVRALGHEVGLHYETLADYSLQYHLKSAQDITPAVKQELQRRLKSEIAHFRQQFGKVYTIASHGAEENIRLGVTNYQAIMAGEDPHNYGIIGTAYGPIIQHFTYMSDSGGIWEPFPYPKLEESSAGPFYILIHPIHWASGLSR</sequence>
<dbReference type="Proteomes" id="UP000430508">
    <property type="component" value="Chromosome"/>
</dbReference>
<dbReference type="RefSeq" id="WP_019226864.1">
    <property type="nucleotide sequence ID" value="NZ_CP046996.1"/>
</dbReference>
<organism evidence="3 4">
    <name type="scientific">Dehalobacter restrictus</name>
    <dbReference type="NCBI Taxonomy" id="55583"/>
    <lineage>
        <taxon>Bacteria</taxon>
        <taxon>Bacillati</taxon>
        <taxon>Bacillota</taxon>
        <taxon>Clostridia</taxon>
        <taxon>Eubacteriales</taxon>
        <taxon>Desulfitobacteriaceae</taxon>
        <taxon>Dehalobacter</taxon>
    </lineage>
</organism>
<evidence type="ECO:0000313" key="4">
    <source>
        <dbReference type="Proteomes" id="UP000430508"/>
    </source>
</evidence>
<evidence type="ECO:0000259" key="2">
    <source>
        <dbReference type="Pfam" id="PF08308"/>
    </source>
</evidence>
<evidence type="ECO:0000313" key="3">
    <source>
        <dbReference type="EMBL" id="QHA00572.1"/>
    </source>
</evidence>
<feature type="domain" description="PEGA" evidence="2">
    <location>
        <begin position="87"/>
        <end position="138"/>
    </location>
</feature>
<dbReference type="AlphaFoldDB" id="A0A857DJA0"/>
<feature type="transmembrane region" description="Helical" evidence="1">
    <location>
        <begin position="12"/>
        <end position="30"/>
    </location>
</feature>
<protein>
    <submittedName>
        <fullName evidence="3">PEGA domain-containing protein</fullName>
    </submittedName>
</protein>
<keyword evidence="1" id="KW-1133">Transmembrane helix</keyword>
<dbReference type="Pfam" id="PF08308">
    <property type="entry name" value="PEGA"/>
    <property type="match status" value="1"/>
</dbReference>
<dbReference type="InterPro" id="IPR013229">
    <property type="entry name" value="PEGA"/>
</dbReference>
<reference evidence="3 4" key="1">
    <citation type="submission" date="2019-12" db="EMBL/GenBank/DDBJ databases">
        <title>Sequence classification of anaerobic respiratory reductive dehalogenases: First we see many, then we see few.</title>
        <authorList>
            <person name="Molenda O."/>
            <person name="Puentes Jacome L.A."/>
            <person name="Cao X."/>
            <person name="Nesbo C.L."/>
            <person name="Tang S."/>
            <person name="Morson N."/>
            <person name="Patron J."/>
            <person name="Lomheim L."/>
            <person name="Wishart D.S."/>
            <person name="Edwards E.A."/>
        </authorList>
    </citation>
    <scope>NUCLEOTIDE SEQUENCE [LARGE SCALE GENOMIC DNA]</scope>
    <source>
        <strain evidence="3 4">12DCA</strain>
    </source>
</reference>
<accession>A0A857DJA0</accession>
<gene>
    <name evidence="3" type="ORF">GQ588_07980</name>
</gene>